<dbReference type="Proteomes" id="UP001275084">
    <property type="component" value="Unassembled WGS sequence"/>
</dbReference>
<proteinExistence type="predicted"/>
<keyword evidence="3" id="KW-1185">Reference proteome</keyword>
<keyword evidence="1" id="KW-0732">Signal</keyword>
<evidence type="ECO:0000313" key="2">
    <source>
        <dbReference type="EMBL" id="KAK3358207.1"/>
    </source>
</evidence>
<protein>
    <submittedName>
        <fullName evidence="2">Uncharacterized protein</fullName>
    </submittedName>
</protein>
<comment type="caution">
    <text evidence="2">The sequence shown here is derived from an EMBL/GenBank/DDBJ whole genome shotgun (WGS) entry which is preliminary data.</text>
</comment>
<dbReference type="AlphaFoldDB" id="A0AAJ0HNN3"/>
<evidence type="ECO:0000313" key="3">
    <source>
        <dbReference type="Proteomes" id="UP001275084"/>
    </source>
</evidence>
<name>A0AAJ0HNN3_9PEZI</name>
<feature type="chain" id="PRO_5042604185" evidence="1">
    <location>
        <begin position="17"/>
        <end position="126"/>
    </location>
</feature>
<dbReference type="EMBL" id="JAUIQD010000003">
    <property type="protein sequence ID" value="KAK3358207.1"/>
    <property type="molecule type" value="Genomic_DNA"/>
</dbReference>
<reference evidence="2" key="1">
    <citation type="journal article" date="2023" name="Mol. Phylogenet. Evol.">
        <title>Genome-scale phylogeny and comparative genomics of the fungal order Sordariales.</title>
        <authorList>
            <person name="Hensen N."/>
            <person name="Bonometti L."/>
            <person name="Westerberg I."/>
            <person name="Brannstrom I.O."/>
            <person name="Guillou S."/>
            <person name="Cros-Aarteil S."/>
            <person name="Calhoun S."/>
            <person name="Haridas S."/>
            <person name="Kuo A."/>
            <person name="Mondo S."/>
            <person name="Pangilinan J."/>
            <person name="Riley R."/>
            <person name="LaButti K."/>
            <person name="Andreopoulos B."/>
            <person name="Lipzen A."/>
            <person name="Chen C."/>
            <person name="Yan M."/>
            <person name="Daum C."/>
            <person name="Ng V."/>
            <person name="Clum A."/>
            <person name="Steindorff A."/>
            <person name="Ohm R.A."/>
            <person name="Martin F."/>
            <person name="Silar P."/>
            <person name="Natvig D.O."/>
            <person name="Lalanne C."/>
            <person name="Gautier V."/>
            <person name="Ament-Velasquez S.L."/>
            <person name="Kruys A."/>
            <person name="Hutchinson M.I."/>
            <person name="Powell A.J."/>
            <person name="Barry K."/>
            <person name="Miller A.N."/>
            <person name="Grigoriev I.V."/>
            <person name="Debuchy R."/>
            <person name="Gladieux P."/>
            <person name="Hiltunen Thoren M."/>
            <person name="Johannesson H."/>
        </authorList>
    </citation>
    <scope>NUCLEOTIDE SEQUENCE</scope>
    <source>
        <strain evidence="2">CBS 955.72</strain>
    </source>
</reference>
<sequence>MLSLATLLTLLLPTLANPINTTTSDPCAAIRCKSGYTCTATNSTAQCTPIAAGRQCGPKVCALGEDCCNESCGVCTPPGGFCTQQFCEPTGPVCGRGKCYAGQVCCNASCGICTPPDGFCTMKFCG</sequence>
<evidence type="ECO:0000256" key="1">
    <source>
        <dbReference type="SAM" id="SignalP"/>
    </source>
</evidence>
<reference evidence="2" key="2">
    <citation type="submission" date="2023-06" db="EMBL/GenBank/DDBJ databases">
        <authorList>
            <consortium name="Lawrence Berkeley National Laboratory"/>
            <person name="Haridas S."/>
            <person name="Hensen N."/>
            <person name="Bonometti L."/>
            <person name="Westerberg I."/>
            <person name="Brannstrom I.O."/>
            <person name="Guillou S."/>
            <person name="Cros-Aarteil S."/>
            <person name="Calhoun S."/>
            <person name="Kuo A."/>
            <person name="Mondo S."/>
            <person name="Pangilinan J."/>
            <person name="Riley R."/>
            <person name="Labutti K."/>
            <person name="Andreopoulos B."/>
            <person name="Lipzen A."/>
            <person name="Chen C."/>
            <person name="Yanf M."/>
            <person name="Daum C."/>
            <person name="Ng V."/>
            <person name="Clum A."/>
            <person name="Steindorff A."/>
            <person name="Ohm R."/>
            <person name="Martin F."/>
            <person name="Silar P."/>
            <person name="Natvig D."/>
            <person name="Lalanne C."/>
            <person name="Gautier V."/>
            <person name="Ament-Velasquez S.L."/>
            <person name="Kruys A."/>
            <person name="Hutchinson M.I."/>
            <person name="Powell A.J."/>
            <person name="Barry K."/>
            <person name="Miller A.N."/>
            <person name="Grigoriev I.V."/>
            <person name="Debuchy R."/>
            <person name="Gladieux P."/>
            <person name="Thoren M.H."/>
            <person name="Johannesson H."/>
        </authorList>
    </citation>
    <scope>NUCLEOTIDE SEQUENCE</scope>
    <source>
        <strain evidence="2">CBS 955.72</strain>
    </source>
</reference>
<organism evidence="2 3">
    <name type="scientific">Lasiosphaeria hispida</name>
    <dbReference type="NCBI Taxonomy" id="260671"/>
    <lineage>
        <taxon>Eukaryota</taxon>
        <taxon>Fungi</taxon>
        <taxon>Dikarya</taxon>
        <taxon>Ascomycota</taxon>
        <taxon>Pezizomycotina</taxon>
        <taxon>Sordariomycetes</taxon>
        <taxon>Sordariomycetidae</taxon>
        <taxon>Sordariales</taxon>
        <taxon>Lasiosphaeriaceae</taxon>
        <taxon>Lasiosphaeria</taxon>
    </lineage>
</organism>
<accession>A0AAJ0HNN3</accession>
<feature type="signal peptide" evidence="1">
    <location>
        <begin position="1"/>
        <end position="16"/>
    </location>
</feature>
<gene>
    <name evidence="2" type="ORF">B0T25DRAFT_541154</name>
</gene>